<protein>
    <recommendedName>
        <fullName evidence="3">Coenzyme A biosynthesis bifunctional protein CoaBC</fullName>
    </recommendedName>
    <alternativeName>
        <fullName evidence="3">DNA/pantothenate metabolism flavoprotein</fullName>
    </alternativeName>
    <alternativeName>
        <fullName evidence="3">Phosphopantothenoylcysteine synthetase/decarboxylase</fullName>
        <shortName evidence="3">PPCS-PPCDC</shortName>
    </alternativeName>
    <domain>
        <recommendedName>
            <fullName evidence="3">Phosphopantothenoylcysteine decarboxylase</fullName>
            <shortName evidence="3">PPC decarboxylase</shortName>
            <shortName evidence="3">PPC-DC</shortName>
            <ecNumber evidence="3">4.1.1.36</ecNumber>
        </recommendedName>
        <alternativeName>
            <fullName evidence="3">CoaC</fullName>
        </alternativeName>
    </domain>
    <domain>
        <recommendedName>
            <fullName evidence="3">Phosphopantothenate--cysteine ligase</fullName>
            <ecNumber evidence="3">6.3.2.5</ecNumber>
        </recommendedName>
        <alternativeName>
            <fullName evidence="3">CoaB</fullName>
        </alternativeName>
        <alternativeName>
            <fullName evidence="3">Phosphopantothenoylcysteine synthetase</fullName>
            <shortName evidence="3">PPC synthetase</shortName>
            <shortName evidence="3">PPC-S</shortName>
        </alternativeName>
    </domain>
</protein>
<dbReference type="Pfam" id="PF04127">
    <property type="entry name" value="DFP"/>
    <property type="match status" value="1"/>
</dbReference>
<feature type="binding site" evidence="3">
    <location>
        <position position="317"/>
    </location>
    <ligand>
        <name>CTP</name>
        <dbReference type="ChEBI" id="CHEBI:37563"/>
    </ligand>
</feature>
<dbReference type="GO" id="GO:0046872">
    <property type="term" value="F:metal ion binding"/>
    <property type="evidence" value="ECO:0007669"/>
    <property type="project" value="UniProtKB-KW"/>
</dbReference>
<sequence length="430" mass="45872">MARIRVGVGCADGFEAQGLRVLIPAPATPQAPFPQRILLGVTGGIAAYKSAELVRRLREAGAEVQVVMTDAATAFITPLTLQALSGRAVRTHLMDPQAEAAMSHIELARWTDHILIAPASADFLARLAHGLANDLLSTVCLASEAPLSIAPAMNRVMWQHPATQANCALLSARGARFLGPAEGEQACGETGAGRMLEPTELVRALAAPRQRVDLHGLTVMVTAGPTREPLDPVRFLTNRSSGKMGYAVARAAREAGAEVILVSGPVNLAPPAGVTYVRVEQAEAMREAVMRQVDAVDLFIATAAVADYRPVVRAGEKIKKHDRVLTLDLEPTPDILAEVAARARRPFTVGFAAETERVAEYAQDKRRRKQVDLIAANQVDDQGLGFDSDDNALTVFWDGGSCALPRQPKQSLAVALLDVIAERMGRGVAD</sequence>
<dbReference type="HAMAP" id="MF_02225">
    <property type="entry name" value="CoaBC"/>
    <property type="match status" value="1"/>
</dbReference>
<keyword evidence="3 4" id="KW-0285">Flavoprotein</keyword>
<feature type="binding site" evidence="3">
    <location>
        <begin position="333"/>
        <end position="336"/>
    </location>
    <ligand>
        <name>CTP</name>
        <dbReference type="ChEBI" id="CHEBI:37563"/>
    </ligand>
</feature>
<dbReference type="InterPro" id="IPR005252">
    <property type="entry name" value="CoaBC"/>
</dbReference>
<reference evidence="7 8" key="1">
    <citation type="journal article" date="2019" name="ISME J.">
        <title>Candidatus Macondimonas diazotrophica, a novel gammaproteobacterial genus dominating crude-oil-contaminated coastal sediments.</title>
        <authorList>
            <person name="Karthikeyan S."/>
            <person name="Konstantinidis K."/>
        </authorList>
    </citation>
    <scope>NUCLEOTIDE SEQUENCE [LARGE SCALE GENOMIC DNA]</scope>
    <source>
        <strain evidence="7 8">KTK01</strain>
    </source>
</reference>
<feature type="binding site" evidence="3">
    <location>
        <position position="369"/>
    </location>
    <ligand>
        <name>CTP</name>
        <dbReference type="ChEBI" id="CHEBI:37563"/>
    </ligand>
</feature>
<feature type="region of interest" description="Phosphopantothenoylcysteine decarboxylase" evidence="3">
    <location>
        <begin position="1"/>
        <end position="218"/>
    </location>
</feature>
<proteinExistence type="inferred from homology"/>
<organism evidence="7 8">
    <name type="scientific">Candidatus Macondimonas diazotrophica</name>
    <dbReference type="NCBI Taxonomy" id="2305248"/>
    <lineage>
        <taxon>Bacteria</taxon>
        <taxon>Pseudomonadati</taxon>
        <taxon>Pseudomonadota</taxon>
        <taxon>Gammaproteobacteria</taxon>
        <taxon>Chromatiales</taxon>
        <taxon>Ectothiorhodospiraceae</taxon>
        <taxon>Candidatus Macondimonas</taxon>
    </lineage>
</organism>
<accession>A0A4Z0FDW7</accession>
<dbReference type="EMBL" id="SRIO01000002">
    <property type="protein sequence ID" value="TFZ83927.1"/>
    <property type="molecule type" value="Genomic_DNA"/>
</dbReference>
<evidence type="ECO:0000313" key="7">
    <source>
        <dbReference type="EMBL" id="TFZ83927.1"/>
    </source>
</evidence>
<feature type="active site" description="Proton donor" evidence="3">
    <location>
        <position position="187"/>
    </location>
</feature>
<dbReference type="AlphaFoldDB" id="A0A4Z0FDW7"/>
<dbReference type="InterPro" id="IPR003382">
    <property type="entry name" value="Flavoprotein"/>
</dbReference>
<dbReference type="GO" id="GO:0010181">
    <property type="term" value="F:FMN binding"/>
    <property type="evidence" value="ECO:0007669"/>
    <property type="project" value="UniProtKB-UniRule"/>
</dbReference>
<dbReference type="PANTHER" id="PTHR14359">
    <property type="entry name" value="HOMO-OLIGOMERIC FLAVIN CONTAINING CYS DECARBOXYLASE FAMILY"/>
    <property type="match status" value="1"/>
</dbReference>
<comment type="similarity">
    <text evidence="3 4">In the C-terminal section; belongs to the PPC synthetase family.</text>
</comment>
<dbReference type="InterPro" id="IPR036551">
    <property type="entry name" value="Flavin_trans-like"/>
</dbReference>
<comment type="catalytic activity">
    <reaction evidence="3 4">
        <text>(R)-4'-phosphopantothenate + L-cysteine + CTP = N-[(R)-4-phosphopantothenoyl]-L-cysteine + CMP + diphosphate + H(+)</text>
        <dbReference type="Rhea" id="RHEA:19397"/>
        <dbReference type="ChEBI" id="CHEBI:10986"/>
        <dbReference type="ChEBI" id="CHEBI:15378"/>
        <dbReference type="ChEBI" id="CHEBI:33019"/>
        <dbReference type="ChEBI" id="CHEBI:35235"/>
        <dbReference type="ChEBI" id="CHEBI:37563"/>
        <dbReference type="ChEBI" id="CHEBI:59458"/>
        <dbReference type="ChEBI" id="CHEBI:60377"/>
        <dbReference type="EC" id="6.3.2.5"/>
    </reaction>
</comment>
<feature type="binding site" evidence="3">
    <location>
        <position position="351"/>
    </location>
    <ligand>
        <name>CTP</name>
        <dbReference type="ChEBI" id="CHEBI:37563"/>
    </ligand>
</feature>
<keyword evidence="8" id="KW-1185">Reference proteome</keyword>
<comment type="similarity">
    <text evidence="3 4">In the N-terminal section; belongs to the HFCD (homo-oligomeric flavin containing Cys decarboxylase) superfamily.</text>
</comment>
<evidence type="ECO:0000256" key="4">
    <source>
        <dbReference type="RuleBase" id="RU364078"/>
    </source>
</evidence>
<dbReference type="SUPFAM" id="SSF102645">
    <property type="entry name" value="CoaB-like"/>
    <property type="match status" value="1"/>
</dbReference>
<dbReference type="Gene3D" id="3.40.50.10300">
    <property type="entry name" value="CoaB-like"/>
    <property type="match status" value="1"/>
</dbReference>
<dbReference type="GO" id="GO:0004632">
    <property type="term" value="F:phosphopantothenate--cysteine ligase activity"/>
    <property type="evidence" value="ECO:0007669"/>
    <property type="project" value="UniProtKB-UniRule"/>
</dbReference>
<dbReference type="PANTHER" id="PTHR14359:SF6">
    <property type="entry name" value="PHOSPHOPANTOTHENOYLCYSTEINE DECARBOXYLASE"/>
    <property type="match status" value="1"/>
</dbReference>
<keyword evidence="2 3" id="KW-0456">Lyase</keyword>
<comment type="cofactor">
    <cofactor evidence="3">
        <name>FMN</name>
        <dbReference type="ChEBI" id="CHEBI:58210"/>
    </cofactor>
    <text evidence="3">Binds 1 FMN per subunit.</text>
</comment>
<dbReference type="GO" id="GO:0071513">
    <property type="term" value="C:phosphopantothenoylcysteine decarboxylase complex"/>
    <property type="evidence" value="ECO:0007669"/>
    <property type="project" value="TreeGrafter"/>
</dbReference>
<feature type="binding site" evidence="3">
    <location>
        <position position="307"/>
    </location>
    <ligand>
        <name>CTP</name>
        <dbReference type="ChEBI" id="CHEBI:37563"/>
    </ligand>
</feature>
<dbReference type="SUPFAM" id="SSF52507">
    <property type="entry name" value="Homo-oligomeric flavin-containing Cys decarboxylases, HFCD"/>
    <property type="match status" value="1"/>
</dbReference>
<evidence type="ECO:0000256" key="1">
    <source>
        <dbReference type="ARBA" id="ARBA00022793"/>
    </source>
</evidence>
<dbReference type="OrthoDB" id="9802554at2"/>
<dbReference type="Proteomes" id="UP000297890">
    <property type="component" value="Unassembled WGS sequence"/>
</dbReference>
<dbReference type="UniPathway" id="UPA00241">
    <property type="reaction ID" value="UER00353"/>
</dbReference>
<keyword evidence="1 3" id="KW-0210">Decarboxylase</keyword>
<dbReference type="Pfam" id="PF02441">
    <property type="entry name" value="Flavoprotein"/>
    <property type="match status" value="1"/>
</dbReference>
<keyword evidence="3 4" id="KW-0436">Ligase</keyword>
<dbReference type="InterPro" id="IPR007085">
    <property type="entry name" value="DNA/pantothenate-metab_flavo_C"/>
</dbReference>
<dbReference type="GO" id="GO:0004633">
    <property type="term" value="F:phosphopantothenoylcysteine decarboxylase activity"/>
    <property type="evidence" value="ECO:0007669"/>
    <property type="project" value="UniProtKB-UniRule"/>
</dbReference>
<evidence type="ECO:0000313" key="8">
    <source>
        <dbReference type="Proteomes" id="UP000297890"/>
    </source>
</evidence>
<comment type="caution">
    <text evidence="3">Lacks conserved residue(s) required for the propagation of feature annotation.</text>
</comment>
<comment type="caution">
    <text evidence="7">The sequence shown here is derived from an EMBL/GenBank/DDBJ whole genome shotgun (WGS) entry which is preliminary data.</text>
</comment>
<comment type="pathway">
    <text evidence="3 4">Cofactor biosynthesis; coenzyme A biosynthesis; CoA from (R)-pantothenate: step 3/5.</text>
</comment>
<keyword evidence="3 4" id="KW-0288">FMN</keyword>
<evidence type="ECO:0000256" key="3">
    <source>
        <dbReference type="HAMAP-Rule" id="MF_02225"/>
    </source>
</evidence>
<dbReference type="EC" id="6.3.2.5" evidence="3"/>
<dbReference type="Gene3D" id="3.40.50.1950">
    <property type="entry name" value="Flavin prenyltransferase-like"/>
    <property type="match status" value="1"/>
</dbReference>
<feature type="domain" description="DNA/pantothenate metabolism flavoprotein C-terminal" evidence="6">
    <location>
        <begin position="214"/>
        <end position="422"/>
    </location>
</feature>
<gene>
    <name evidence="3 7" type="primary">coaBC</name>
    <name evidence="7" type="ORF">E4680_02645</name>
</gene>
<dbReference type="GO" id="GO:0015941">
    <property type="term" value="P:pantothenate catabolic process"/>
    <property type="evidence" value="ECO:0007669"/>
    <property type="project" value="InterPro"/>
</dbReference>
<dbReference type="NCBIfam" id="TIGR00521">
    <property type="entry name" value="coaBC_dfp"/>
    <property type="match status" value="1"/>
</dbReference>
<dbReference type="EC" id="4.1.1.36" evidence="3"/>
<evidence type="ECO:0000256" key="2">
    <source>
        <dbReference type="ARBA" id="ARBA00023239"/>
    </source>
</evidence>
<comment type="cofactor">
    <cofactor evidence="3">
        <name>Mg(2+)</name>
        <dbReference type="ChEBI" id="CHEBI:18420"/>
    </cofactor>
</comment>
<feature type="binding site" evidence="3">
    <location>
        <position position="365"/>
    </location>
    <ligand>
        <name>CTP</name>
        <dbReference type="ChEBI" id="CHEBI:37563"/>
    </ligand>
</feature>
<dbReference type="RefSeq" id="WP_135280854.1">
    <property type="nucleotide sequence ID" value="NZ_SRIO01000002.1"/>
</dbReference>
<comment type="function">
    <text evidence="4">Catalyzes two steps in the biosynthesis of coenzyme A. In the first step cysteine is conjugated to 4'-phosphopantothenate to form 4-phosphopantothenoylcysteine, in the latter compound is decarboxylated to form 4'-phosphopantotheine.</text>
</comment>
<feature type="domain" description="Flavoprotein" evidence="5">
    <location>
        <begin position="36"/>
        <end position="204"/>
    </location>
</feature>
<comment type="function">
    <text evidence="3">Catalyzes two sequential steps in the biosynthesis of coenzyme A. In the first step cysteine is conjugated to 4'-phosphopantothenate to form 4-phosphopantothenoylcysteine. In the second step the latter compound is decarboxylated to form 4'-phosphopantotheine.</text>
</comment>
<evidence type="ECO:0000259" key="5">
    <source>
        <dbReference type="Pfam" id="PF02441"/>
    </source>
</evidence>
<keyword evidence="3" id="KW-0479">Metal-binding</keyword>
<dbReference type="GO" id="GO:0015937">
    <property type="term" value="P:coenzyme A biosynthetic process"/>
    <property type="evidence" value="ECO:0007669"/>
    <property type="project" value="UniProtKB-UniRule"/>
</dbReference>
<comment type="pathway">
    <text evidence="3 4">Cofactor biosynthesis; coenzyme A biosynthesis; CoA from (R)-pantothenate: step 2/5.</text>
</comment>
<dbReference type="InterPro" id="IPR035929">
    <property type="entry name" value="CoaB-like_sf"/>
</dbReference>
<name>A0A4Z0FDW7_9GAMM</name>
<evidence type="ECO:0000259" key="6">
    <source>
        <dbReference type="Pfam" id="PF04127"/>
    </source>
</evidence>
<comment type="catalytic activity">
    <reaction evidence="3 4">
        <text>N-[(R)-4-phosphopantothenoyl]-L-cysteine + H(+) = (R)-4'-phosphopantetheine + CO2</text>
        <dbReference type="Rhea" id="RHEA:16793"/>
        <dbReference type="ChEBI" id="CHEBI:15378"/>
        <dbReference type="ChEBI" id="CHEBI:16526"/>
        <dbReference type="ChEBI" id="CHEBI:59458"/>
        <dbReference type="ChEBI" id="CHEBI:61723"/>
        <dbReference type="EC" id="4.1.1.36"/>
    </reaction>
</comment>
<keyword evidence="3" id="KW-0460">Magnesium</keyword>
<keyword evidence="3" id="KW-0511">Multifunctional enzyme</keyword>
<feature type="region of interest" description="Phosphopantothenate--cysteine ligase" evidence="3">
    <location>
        <begin position="219"/>
        <end position="430"/>
    </location>
</feature>